<feature type="domain" description="HTH luxR-type" evidence="4">
    <location>
        <begin position="142"/>
        <end position="207"/>
    </location>
</feature>
<keyword evidence="1 3" id="KW-0597">Phosphoprotein</keyword>
<dbReference type="SUPFAM" id="SSF52172">
    <property type="entry name" value="CheY-like"/>
    <property type="match status" value="1"/>
</dbReference>
<protein>
    <submittedName>
        <fullName evidence="6">Response regulator</fullName>
    </submittedName>
</protein>
<evidence type="ECO:0000256" key="3">
    <source>
        <dbReference type="PROSITE-ProRule" id="PRU00169"/>
    </source>
</evidence>
<dbReference type="InterPro" id="IPR058245">
    <property type="entry name" value="NreC/VraR/RcsB-like_REC"/>
</dbReference>
<accession>A0ABV8QQZ0</accession>
<dbReference type="CDD" id="cd06170">
    <property type="entry name" value="LuxR_C_like"/>
    <property type="match status" value="1"/>
</dbReference>
<dbReference type="Proteomes" id="UP001595907">
    <property type="component" value="Unassembled WGS sequence"/>
</dbReference>
<dbReference type="Pfam" id="PF00072">
    <property type="entry name" value="Response_reg"/>
    <property type="match status" value="1"/>
</dbReference>
<dbReference type="Gene3D" id="3.40.50.2300">
    <property type="match status" value="1"/>
</dbReference>
<dbReference type="InterPro" id="IPR001789">
    <property type="entry name" value="Sig_transdc_resp-reg_receiver"/>
</dbReference>
<dbReference type="PROSITE" id="PS50043">
    <property type="entry name" value="HTH_LUXR_2"/>
    <property type="match status" value="1"/>
</dbReference>
<dbReference type="PANTHER" id="PTHR43214:SF43">
    <property type="entry name" value="TWO-COMPONENT RESPONSE REGULATOR"/>
    <property type="match status" value="1"/>
</dbReference>
<dbReference type="PROSITE" id="PS50110">
    <property type="entry name" value="RESPONSE_REGULATORY"/>
    <property type="match status" value="1"/>
</dbReference>
<reference evidence="7" key="1">
    <citation type="journal article" date="2019" name="Int. J. Syst. Evol. Microbiol.">
        <title>The Global Catalogue of Microorganisms (GCM) 10K type strain sequencing project: providing services to taxonomists for standard genome sequencing and annotation.</title>
        <authorList>
            <consortium name="The Broad Institute Genomics Platform"/>
            <consortium name="The Broad Institute Genome Sequencing Center for Infectious Disease"/>
            <person name="Wu L."/>
            <person name="Ma J."/>
        </authorList>
    </citation>
    <scope>NUCLEOTIDE SEQUENCE [LARGE SCALE GENOMIC DNA]</scope>
    <source>
        <strain evidence="7">CECT 8289</strain>
    </source>
</reference>
<evidence type="ECO:0000256" key="1">
    <source>
        <dbReference type="ARBA" id="ARBA00022553"/>
    </source>
</evidence>
<dbReference type="InterPro" id="IPR000792">
    <property type="entry name" value="Tscrpt_reg_LuxR_C"/>
</dbReference>
<dbReference type="EMBL" id="JBHSCZ010000002">
    <property type="protein sequence ID" value="MFC4262731.1"/>
    <property type="molecule type" value="Genomic_DNA"/>
</dbReference>
<keyword evidence="7" id="KW-1185">Reference proteome</keyword>
<evidence type="ECO:0000256" key="2">
    <source>
        <dbReference type="ARBA" id="ARBA00023125"/>
    </source>
</evidence>
<keyword evidence="2" id="KW-0238">DNA-binding</keyword>
<dbReference type="SMART" id="SM00421">
    <property type="entry name" value="HTH_LUXR"/>
    <property type="match status" value="1"/>
</dbReference>
<dbReference type="InterPro" id="IPR016032">
    <property type="entry name" value="Sig_transdc_resp-reg_C-effctor"/>
</dbReference>
<feature type="domain" description="Response regulatory" evidence="5">
    <location>
        <begin position="3"/>
        <end position="119"/>
    </location>
</feature>
<name>A0ABV8QQZ0_9BACT</name>
<sequence>MTSFLLIDDHTVVRTGVKILLADLFMDIQIAEAKDGESALLLLQQQSFDMVMLDIQMPNTDTFALMETFKLLYPSIKVLVFSMSPENIFAMRFLKAGALGFISKDAPLDEIKIAIKKVLSGKKYMSEAMLFSLADGDNIKKGNNPFSILSTREFEIVTMMLNGKTLSNIAADLSLGTSTVGTHKSRIFTKLKVTNLLELKQLADSFETK</sequence>
<proteinExistence type="predicted"/>
<dbReference type="PRINTS" id="PR00038">
    <property type="entry name" value="HTHLUXR"/>
</dbReference>
<evidence type="ECO:0000313" key="6">
    <source>
        <dbReference type="EMBL" id="MFC4262731.1"/>
    </source>
</evidence>
<evidence type="ECO:0000313" key="7">
    <source>
        <dbReference type="Proteomes" id="UP001595907"/>
    </source>
</evidence>
<dbReference type="InterPro" id="IPR011006">
    <property type="entry name" value="CheY-like_superfamily"/>
</dbReference>
<dbReference type="Pfam" id="PF00196">
    <property type="entry name" value="GerE"/>
    <property type="match status" value="1"/>
</dbReference>
<dbReference type="InterPro" id="IPR039420">
    <property type="entry name" value="WalR-like"/>
</dbReference>
<dbReference type="CDD" id="cd17535">
    <property type="entry name" value="REC_NarL-like"/>
    <property type="match status" value="1"/>
</dbReference>
<gene>
    <name evidence="6" type="ORF">ACFOWM_07575</name>
</gene>
<dbReference type="PANTHER" id="PTHR43214">
    <property type="entry name" value="TWO-COMPONENT RESPONSE REGULATOR"/>
    <property type="match status" value="1"/>
</dbReference>
<feature type="modified residue" description="4-aspartylphosphate" evidence="3">
    <location>
        <position position="54"/>
    </location>
</feature>
<comment type="caution">
    <text evidence="6">The sequence shown here is derived from an EMBL/GenBank/DDBJ whole genome shotgun (WGS) entry which is preliminary data.</text>
</comment>
<dbReference type="SUPFAM" id="SSF46894">
    <property type="entry name" value="C-terminal effector domain of the bipartite response regulators"/>
    <property type="match status" value="1"/>
</dbReference>
<organism evidence="6 7">
    <name type="scientific">Ferruginibacter yonginensis</name>
    <dbReference type="NCBI Taxonomy" id="1310416"/>
    <lineage>
        <taxon>Bacteria</taxon>
        <taxon>Pseudomonadati</taxon>
        <taxon>Bacteroidota</taxon>
        <taxon>Chitinophagia</taxon>
        <taxon>Chitinophagales</taxon>
        <taxon>Chitinophagaceae</taxon>
        <taxon>Ferruginibacter</taxon>
    </lineage>
</organism>
<dbReference type="RefSeq" id="WP_379708463.1">
    <property type="nucleotide sequence ID" value="NZ_JBHSCZ010000002.1"/>
</dbReference>
<dbReference type="SMART" id="SM00448">
    <property type="entry name" value="REC"/>
    <property type="match status" value="1"/>
</dbReference>
<evidence type="ECO:0000259" key="4">
    <source>
        <dbReference type="PROSITE" id="PS50043"/>
    </source>
</evidence>
<evidence type="ECO:0000259" key="5">
    <source>
        <dbReference type="PROSITE" id="PS50110"/>
    </source>
</evidence>